<dbReference type="EMBL" id="BOMB01000028">
    <property type="protein sequence ID" value="GID14059.1"/>
    <property type="molecule type" value="Genomic_DNA"/>
</dbReference>
<dbReference type="AlphaFoldDB" id="A0A8J3NC65"/>
<gene>
    <name evidence="2" type="ORF">Aru02nite_49480</name>
</gene>
<sequence>MTTFAAPVHPGFAAVPADAVANGRTASPVDGARPGATGITLVGEIVDLDTAGDTPDTSTVSVRWLGVTVHPAGDTAGIPPTPGTAPTADRPPRPAGLRGLTEGIRRLIDGPQGRHRAPR</sequence>
<comment type="caution">
    <text evidence="2">The sequence shown here is derived from an EMBL/GenBank/DDBJ whole genome shotgun (WGS) entry which is preliminary data.</text>
</comment>
<feature type="region of interest" description="Disordered" evidence="1">
    <location>
        <begin position="71"/>
        <end position="119"/>
    </location>
</feature>
<evidence type="ECO:0000313" key="3">
    <source>
        <dbReference type="Proteomes" id="UP000612808"/>
    </source>
</evidence>
<protein>
    <submittedName>
        <fullName evidence="2">Uncharacterized protein</fullName>
    </submittedName>
</protein>
<evidence type="ECO:0000256" key="1">
    <source>
        <dbReference type="SAM" id="MobiDB-lite"/>
    </source>
</evidence>
<dbReference type="Proteomes" id="UP000612808">
    <property type="component" value="Unassembled WGS sequence"/>
</dbReference>
<reference evidence="2" key="1">
    <citation type="submission" date="2021-01" db="EMBL/GenBank/DDBJ databases">
        <title>Whole genome shotgun sequence of Actinocatenispora rupis NBRC 107355.</title>
        <authorList>
            <person name="Komaki H."/>
            <person name="Tamura T."/>
        </authorList>
    </citation>
    <scope>NUCLEOTIDE SEQUENCE</scope>
    <source>
        <strain evidence="2">NBRC 107355</strain>
    </source>
</reference>
<organism evidence="2 3">
    <name type="scientific">Actinocatenispora rupis</name>
    <dbReference type="NCBI Taxonomy" id="519421"/>
    <lineage>
        <taxon>Bacteria</taxon>
        <taxon>Bacillati</taxon>
        <taxon>Actinomycetota</taxon>
        <taxon>Actinomycetes</taxon>
        <taxon>Micromonosporales</taxon>
        <taxon>Micromonosporaceae</taxon>
        <taxon>Actinocatenispora</taxon>
    </lineage>
</organism>
<dbReference type="RefSeq" id="WP_203661641.1">
    <property type="nucleotide sequence ID" value="NZ_BAAAZM010000014.1"/>
</dbReference>
<keyword evidence="3" id="KW-1185">Reference proteome</keyword>
<proteinExistence type="predicted"/>
<name>A0A8J3NC65_9ACTN</name>
<evidence type="ECO:0000313" key="2">
    <source>
        <dbReference type="EMBL" id="GID14059.1"/>
    </source>
</evidence>
<accession>A0A8J3NC65</accession>
<feature type="compositionally biased region" description="Low complexity" evidence="1">
    <location>
        <begin position="71"/>
        <end position="88"/>
    </location>
</feature>